<keyword evidence="11" id="KW-1185">Reference proteome</keyword>
<gene>
    <name evidence="10" type="ORF">SAMN05216218_10831</name>
</gene>
<keyword evidence="2" id="KW-1003">Cell membrane</keyword>
<evidence type="ECO:0000256" key="2">
    <source>
        <dbReference type="ARBA" id="ARBA00022475"/>
    </source>
</evidence>
<evidence type="ECO:0000256" key="6">
    <source>
        <dbReference type="ARBA" id="ARBA00038076"/>
    </source>
</evidence>
<dbReference type="PANTHER" id="PTHR30572:SF4">
    <property type="entry name" value="ABC TRANSPORTER PERMEASE YTRF"/>
    <property type="match status" value="1"/>
</dbReference>
<evidence type="ECO:0000256" key="5">
    <source>
        <dbReference type="ARBA" id="ARBA00023136"/>
    </source>
</evidence>
<name>A0A1G7MQA5_9EURY</name>
<comment type="subcellular location">
    <subcellularLocation>
        <location evidence="1">Cell membrane</location>
        <topology evidence="1">Multi-pass membrane protein</topology>
    </subcellularLocation>
</comment>
<keyword evidence="4 7" id="KW-1133">Transmembrane helix</keyword>
<keyword evidence="3 7" id="KW-0812">Transmembrane</keyword>
<keyword evidence="5 7" id="KW-0472">Membrane</keyword>
<evidence type="ECO:0000256" key="1">
    <source>
        <dbReference type="ARBA" id="ARBA00004651"/>
    </source>
</evidence>
<feature type="domain" description="MacB-like periplasmic core" evidence="9">
    <location>
        <begin position="22"/>
        <end position="255"/>
    </location>
</feature>
<evidence type="ECO:0000313" key="10">
    <source>
        <dbReference type="EMBL" id="SDF64018.1"/>
    </source>
</evidence>
<feature type="transmembrane region" description="Helical" evidence="7">
    <location>
        <begin position="295"/>
        <end position="319"/>
    </location>
</feature>
<evidence type="ECO:0000256" key="7">
    <source>
        <dbReference type="SAM" id="Phobius"/>
    </source>
</evidence>
<comment type="similarity">
    <text evidence="6">Belongs to the ABC-4 integral membrane protein family.</text>
</comment>
<dbReference type="GO" id="GO:0022857">
    <property type="term" value="F:transmembrane transporter activity"/>
    <property type="evidence" value="ECO:0007669"/>
    <property type="project" value="TreeGrafter"/>
</dbReference>
<dbReference type="Proteomes" id="UP000199076">
    <property type="component" value="Unassembled WGS sequence"/>
</dbReference>
<evidence type="ECO:0000313" key="11">
    <source>
        <dbReference type="Proteomes" id="UP000199076"/>
    </source>
</evidence>
<feature type="transmembrane region" description="Helical" evidence="7">
    <location>
        <begin position="340"/>
        <end position="369"/>
    </location>
</feature>
<dbReference type="GO" id="GO:0005886">
    <property type="term" value="C:plasma membrane"/>
    <property type="evidence" value="ECO:0007669"/>
    <property type="project" value="UniProtKB-SubCell"/>
</dbReference>
<protein>
    <submittedName>
        <fullName evidence="10">Putative ABC transport system permease protein</fullName>
    </submittedName>
</protein>
<evidence type="ECO:0000259" key="9">
    <source>
        <dbReference type="Pfam" id="PF12704"/>
    </source>
</evidence>
<dbReference type="Pfam" id="PF02687">
    <property type="entry name" value="FtsX"/>
    <property type="match status" value="1"/>
</dbReference>
<evidence type="ECO:0000259" key="8">
    <source>
        <dbReference type="Pfam" id="PF02687"/>
    </source>
</evidence>
<dbReference type="AlphaFoldDB" id="A0A1G7MQA5"/>
<proteinExistence type="inferred from homology"/>
<dbReference type="InterPro" id="IPR003838">
    <property type="entry name" value="ABC3_permease_C"/>
</dbReference>
<dbReference type="InterPro" id="IPR050250">
    <property type="entry name" value="Macrolide_Exporter_MacB"/>
</dbReference>
<feature type="domain" description="ABC3 transporter permease C-terminal" evidence="8">
    <location>
        <begin position="299"/>
        <end position="411"/>
    </location>
</feature>
<reference evidence="11" key="1">
    <citation type="submission" date="2016-10" db="EMBL/GenBank/DDBJ databases">
        <authorList>
            <person name="Varghese N."/>
            <person name="Submissions S."/>
        </authorList>
    </citation>
    <scope>NUCLEOTIDE SEQUENCE [LARGE SCALE GENOMIC DNA]</scope>
    <source>
        <strain evidence="11">IBRC-M 10760</strain>
    </source>
</reference>
<accession>A0A1G7MQA5</accession>
<dbReference type="EMBL" id="FNBK01000008">
    <property type="protein sequence ID" value="SDF64018.1"/>
    <property type="molecule type" value="Genomic_DNA"/>
</dbReference>
<dbReference type="RefSeq" id="WP_092692123.1">
    <property type="nucleotide sequence ID" value="NZ_FNBK01000008.1"/>
</dbReference>
<dbReference type="STRING" id="660518.SAMN05216218_10831"/>
<dbReference type="OrthoDB" id="11469at2157"/>
<evidence type="ECO:0000256" key="3">
    <source>
        <dbReference type="ARBA" id="ARBA00022692"/>
    </source>
</evidence>
<dbReference type="PANTHER" id="PTHR30572">
    <property type="entry name" value="MEMBRANE COMPONENT OF TRANSPORTER-RELATED"/>
    <property type="match status" value="1"/>
</dbReference>
<organism evidence="10 11">
    <name type="scientific">Halorientalis regularis</name>
    <dbReference type="NCBI Taxonomy" id="660518"/>
    <lineage>
        <taxon>Archaea</taxon>
        <taxon>Methanobacteriati</taxon>
        <taxon>Methanobacteriota</taxon>
        <taxon>Stenosarchaea group</taxon>
        <taxon>Halobacteria</taxon>
        <taxon>Halobacteriales</taxon>
        <taxon>Haloarculaceae</taxon>
        <taxon>Halorientalis</taxon>
    </lineage>
</organism>
<sequence length="418" mass="43301">MDAAESLRLAARSIRGHKLRAALTALGIVIGIAAVITFVTLGASVKAEVVGQFDDSPANRVFLVATPGDDGGPPAALSQPVFTEYDVGRIGEFEGVDRVVPRGTIATSALSRGGETVARDQVTATTPALFESVTFREGGAFADASSGEACPAEMAVTPSAAALFPGNLSVGDRVSITQRGNRTRNVTVVGVLADDAGLNPLAGFGSRPRFYLPTCAYDTVVTSPTTGTRQNVYPQVTVIAANPGDTAAVQTRVQDYLDTESDAAQLAPGSYEVSARTNEDIVERIENVVDRLTQFVTGIAVISLLVGAIGIANIMLVSVRERTKEIGIMKAVGATNRDVLQLFLVEALLLGVGGAVLGVPIGVAGGWVAVTYAELPLTLPLVWVGAAIGIGLVVGVVSGLYPAWSAARVDPIDALRYE</sequence>
<feature type="transmembrane region" description="Helical" evidence="7">
    <location>
        <begin position="381"/>
        <end position="401"/>
    </location>
</feature>
<evidence type="ECO:0000256" key="4">
    <source>
        <dbReference type="ARBA" id="ARBA00022989"/>
    </source>
</evidence>
<feature type="transmembrane region" description="Helical" evidence="7">
    <location>
        <begin position="21"/>
        <end position="43"/>
    </location>
</feature>
<dbReference type="Pfam" id="PF12704">
    <property type="entry name" value="MacB_PCD"/>
    <property type="match status" value="1"/>
</dbReference>
<dbReference type="InterPro" id="IPR025857">
    <property type="entry name" value="MacB_PCD"/>
</dbReference>